<dbReference type="PDB" id="6MNJ">
    <property type="method" value="X-ray"/>
    <property type="resolution" value="2.20 A"/>
    <property type="chains" value="A/B=1-539"/>
</dbReference>
<name>A0ACD6B9I9_9BACT</name>
<organism evidence="1">
    <name type="scientific">Alistipes sp. CAG:435</name>
    <dbReference type="NCBI Taxonomy" id="1262695"/>
    <lineage>
        <taxon>Bacteria</taxon>
        <taxon>Pseudomonadati</taxon>
        <taxon>Bacteroidota</taxon>
        <taxon>Bacteroidia</taxon>
        <taxon>Bacteroidales</taxon>
        <taxon>Rikenellaceae</taxon>
        <taxon>Alistipes</taxon>
    </lineage>
</organism>
<proteinExistence type="evidence at protein level"/>
<evidence type="ECO:0000313" key="1">
    <source>
        <dbReference type="EMBL" id="CDD16645.1"/>
    </source>
</evidence>
<protein>
    <submittedName>
        <fullName evidence="1">BNR/Asp-box repeat protein</fullName>
    </submittedName>
</protein>
<evidence type="ECO:0007829" key="2">
    <source>
        <dbReference type="PDB" id="6MNJ"/>
    </source>
</evidence>
<reference evidence="1" key="1">
    <citation type="submission" date="2013-05" db="EMBL/GenBank/DDBJ databases">
        <title>Dependencies among metagenomic species, viruses, plasmids and units of genetic variation.</title>
        <authorList>
            <person name="Nielsen H.B."/>
            <person name="Almeida M."/>
            <person name="Juncker A.S."/>
            <person name="Rasmussen S."/>
            <person name="Li J."/>
            <person name="Sunagawa S."/>
            <person name="Plichta D."/>
            <person name="Gautier L."/>
            <person name="Le Chatelier E."/>
            <person name="Peletier E."/>
            <person name="Bonde I."/>
            <person name="Nielsen T."/>
            <person name="Manichanh C."/>
            <person name="Arumugam M."/>
            <person name="Batto J."/>
            <person name="Santos M.B.Q.D."/>
            <person name="Blom N."/>
            <person name="Borruel N."/>
            <person name="Burgdorf K.S."/>
            <person name="Boumezbeur F."/>
            <person name="Casellas F."/>
            <person name="Dore J."/>
            <person name="Guarner F."/>
            <person name="Hansen T."/>
            <person name="Hildebrand F."/>
            <person name="Kaas R.S."/>
            <person name="Kennedy S."/>
            <person name="Kristiansen K."/>
            <person name="Kultima J.R."/>
            <person name="Leonard P."/>
            <person name="Levenez F."/>
            <person name="Lund O."/>
            <person name="Moumen B."/>
            <person name="Le Paslier D."/>
            <person name="Pons N."/>
            <person name="Pedersen O."/>
            <person name="Prifti E."/>
            <person name="Qin J."/>
            <person name="Raes J."/>
            <person name="Tap J."/>
            <person name="Tims S."/>
            <person name="Ussery D.W."/>
            <person name="Yamada T."/>
            <person name="MetaHit consortium"/>
            <person name="Renault P."/>
            <person name="Sicheritz-Ponten T."/>
            <person name="Bork P."/>
            <person name="Wang J."/>
            <person name="Brunak S."/>
            <person name="Ehrlich S.D."/>
        </authorList>
    </citation>
    <scope>NUCLEOTIDE SEQUENCE</scope>
</reference>
<reference evidence="2" key="2">
    <citation type="journal article" date="2019" name="Nat. Microbiol.">
        <title>Gut bacteria responding to dietary change encode sialidases that exhibit preference for red meat-associated carbohydrates.</title>
        <authorList>
            <person name="Zaramela L.S."/>
            <person name="Martino C."/>
            <person name="Alisson-Silva F."/>
            <person name="Rees S.D."/>
            <person name="Diaz S.L."/>
            <person name="Chuzel L."/>
            <person name="Ganatra M.B."/>
            <person name="Taron C.H."/>
            <person name="Secrest P."/>
            <person name="Zuniga C."/>
            <person name="Huang J."/>
            <person name="Siegel D."/>
            <person name="Chang G."/>
            <person name="Varki A."/>
            <person name="Zengler K."/>
        </authorList>
    </citation>
    <scope>X-RAY CRYSTALLOGRAPHY (2.20 ANGSTROMS) OF 1-539</scope>
</reference>
<sequence length="539" mass="59998">MMKRTFWLIALSLLSLTLSASDSLRIHNPQIPILLDRMDNVLFQIRVPDAVQGDVLESLTVEFGPDTDIKSMAELRLFYSGTEAVRRQGLRFSPVEYISAHNVWNTRSANPSYSVMQEQVSKIGRKVVLHSRQPMVGGINYYWVSVRMNPDASLLTELRARVSEVVVNGKKIPVACDSRDVVRRMGYGVRHAGDDHSMAYRIPGLVTTNSGSLIGVYDVRWNSSVDLQERIDIGVSRSTDKGQTWEPMRIAMSFADVDGLPSGQNGVGDPAVLVDEKTGTIWVMAAWTHGMGNGRAWTNSMPGMEPMETPQLMLARSDDDGRTWSEPINITKQVKDPSWCFLLQGPGRGITMRDGTLVFAIQFIDKDRMPHAGIIFSKDHGETWHIHNPARSNTTEAQVAEVEPGVLMLNMRDNRGGARAVMTTRDLGRTWNEHVSHRTTLREPVCMASLIAVPAEKNVLGKDLLLFSNPDTTDGRRDITIKASLDGGVTWPYSLLLDEGDSWGYSCLTMIDSQTVGILYESSVAHITFQVVKLKDIVR</sequence>
<dbReference type="EMBL" id="FR893129">
    <property type="protein sequence ID" value="CDD16645.1"/>
    <property type="molecule type" value="Genomic_DNA"/>
</dbReference>
<keyword evidence="2" id="KW-0002">3D-structure</keyword>
<gene>
    <name evidence="1" type="ORF">BN655_00598</name>
</gene>
<accession>R6X4Z0</accession>
<accession>A0ACD6B9I9</accession>